<feature type="transmembrane region" description="Helical" evidence="2">
    <location>
        <begin position="282"/>
        <end position="302"/>
    </location>
</feature>
<feature type="transmembrane region" description="Helical" evidence="2">
    <location>
        <begin position="105"/>
        <end position="126"/>
    </location>
</feature>
<feature type="transmembrane region" description="Helical" evidence="2">
    <location>
        <begin position="44"/>
        <end position="65"/>
    </location>
</feature>
<evidence type="ECO:0000256" key="2">
    <source>
        <dbReference type="SAM" id="Phobius"/>
    </source>
</evidence>
<keyword evidence="2" id="KW-1133">Transmembrane helix</keyword>
<sequence length="314" mass="32137">MLAPQLSDAAAAAREPMVMLLVTLLFLELRPVGGGAALRSKRGLGVLGLLVVCNFLLLPALAWGLSWLFLPGPEQEMVRLGVLIYLLFPCADWFLGFVRLAGGSTALGAALIPVHPGLQLALYPFWVSLATGGAVDGVLERLGPALVSMVLVPAGVAVALRLIAARLSGARGAAPSAGFSADLSSRLVAGAGRAVPVVLAGLLAVLLAGGSGQLVGALDVVAPALAAVVVFFAASTVLLELVSRGLRLRHEETALLCVSGAARNAPLMLALTSATLGPDPVLAATIVLGMLLEFPHLVLLAGRLRRRRAMTLAA</sequence>
<keyword evidence="2" id="KW-0472">Membrane</keyword>
<feature type="transmembrane region" description="Helical" evidence="2">
    <location>
        <begin position="254"/>
        <end position="276"/>
    </location>
</feature>
<feature type="transmembrane region" description="Helical" evidence="2">
    <location>
        <begin position="77"/>
        <end position="98"/>
    </location>
</feature>
<feature type="transmembrane region" description="Helical" evidence="2">
    <location>
        <begin position="187"/>
        <end position="208"/>
    </location>
</feature>
<evidence type="ECO:0000313" key="4">
    <source>
        <dbReference type="Proteomes" id="UP001501736"/>
    </source>
</evidence>
<keyword evidence="4" id="KW-1185">Reference proteome</keyword>
<dbReference type="PANTHER" id="PTHR43057">
    <property type="entry name" value="ARSENITE EFFLUX TRANSPORTER"/>
    <property type="match status" value="1"/>
</dbReference>
<feature type="transmembrane region" description="Helical" evidence="2">
    <location>
        <begin position="146"/>
        <end position="167"/>
    </location>
</feature>
<dbReference type="EMBL" id="BAAAYG010000005">
    <property type="protein sequence ID" value="GAA3285429.1"/>
    <property type="molecule type" value="Genomic_DNA"/>
</dbReference>
<keyword evidence="1" id="KW-0813">Transport</keyword>
<reference evidence="4" key="1">
    <citation type="journal article" date="2019" name="Int. J. Syst. Evol. Microbiol.">
        <title>The Global Catalogue of Microorganisms (GCM) 10K type strain sequencing project: providing services to taxonomists for standard genome sequencing and annotation.</title>
        <authorList>
            <consortium name="The Broad Institute Genomics Platform"/>
            <consortium name="The Broad Institute Genome Sequencing Center for Infectious Disease"/>
            <person name="Wu L."/>
            <person name="Ma J."/>
        </authorList>
    </citation>
    <scope>NUCLEOTIDE SEQUENCE [LARGE SCALE GENOMIC DNA]</scope>
    <source>
        <strain evidence="4">JCM 11483</strain>
    </source>
</reference>
<comment type="caution">
    <text evidence="3">The sequence shown here is derived from an EMBL/GenBank/DDBJ whole genome shotgun (WGS) entry which is preliminary data.</text>
</comment>
<feature type="transmembrane region" description="Helical" evidence="2">
    <location>
        <begin position="12"/>
        <end position="32"/>
    </location>
</feature>
<dbReference type="Gene3D" id="1.20.1530.20">
    <property type="match status" value="1"/>
</dbReference>
<proteinExistence type="predicted"/>
<dbReference type="InterPro" id="IPR004706">
    <property type="entry name" value="Arsenical-R_Acr3"/>
</dbReference>
<organism evidence="3 4">
    <name type="scientific">Nesterenkonia halobia</name>
    <dbReference type="NCBI Taxonomy" id="37922"/>
    <lineage>
        <taxon>Bacteria</taxon>
        <taxon>Bacillati</taxon>
        <taxon>Actinomycetota</taxon>
        <taxon>Actinomycetes</taxon>
        <taxon>Micrococcales</taxon>
        <taxon>Micrococcaceae</taxon>
        <taxon>Nesterenkonia</taxon>
    </lineage>
</organism>
<keyword evidence="2" id="KW-0812">Transmembrane</keyword>
<name>A0ABP6RF33_9MICC</name>
<evidence type="ECO:0008006" key="5">
    <source>
        <dbReference type="Google" id="ProtNLM"/>
    </source>
</evidence>
<accession>A0ABP6RF33</accession>
<dbReference type="Proteomes" id="UP001501736">
    <property type="component" value="Unassembled WGS sequence"/>
</dbReference>
<protein>
    <recommendedName>
        <fullName evidence="5">Arsenic resistance protein</fullName>
    </recommendedName>
</protein>
<feature type="transmembrane region" description="Helical" evidence="2">
    <location>
        <begin position="220"/>
        <end position="242"/>
    </location>
</feature>
<dbReference type="PANTHER" id="PTHR43057:SF1">
    <property type="entry name" value="ARSENICAL-RESISTANCE PROTEIN 3"/>
    <property type="match status" value="1"/>
</dbReference>
<evidence type="ECO:0000256" key="1">
    <source>
        <dbReference type="ARBA" id="ARBA00022448"/>
    </source>
</evidence>
<gene>
    <name evidence="3" type="ORF">GCM10020260_18040</name>
</gene>
<evidence type="ECO:0000313" key="3">
    <source>
        <dbReference type="EMBL" id="GAA3285429.1"/>
    </source>
</evidence>
<dbReference type="InterPro" id="IPR038770">
    <property type="entry name" value="Na+/solute_symporter_sf"/>
</dbReference>